<evidence type="ECO:0000313" key="2">
    <source>
        <dbReference type="EMBL" id="EGZ14899.1"/>
    </source>
</evidence>
<accession>G4ZKY1</accession>
<sequence>MDTLRRKIPVNHALKSASFIDIALQITKEDNQARTYLGDCRYDSPVSILRNCRVESEGDISSIGRATKASVQVSPAAAQGASVMVRPAQHPEPRMEDLLDERNLLMNVFSSKERKLFVHKTARVLFTTEFVMLTEYTEIIVPLIYCTYTLKSLDEVGLHEKIDSVLTYTALEFVSLLTIGYVIQRKQRISMLRLISFVLDKGWRMVQANLCLWISFTIESSLEHSGKNARKNVVVSCMKAYII</sequence>
<keyword evidence="1" id="KW-1133">Transmembrane helix</keyword>
<organism evidence="2 3">
    <name type="scientific">Phytophthora sojae (strain P6497)</name>
    <name type="common">Soybean stem and root rot agent</name>
    <name type="synonym">Phytophthora megasperma f. sp. glycines</name>
    <dbReference type="NCBI Taxonomy" id="1094619"/>
    <lineage>
        <taxon>Eukaryota</taxon>
        <taxon>Sar</taxon>
        <taxon>Stramenopiles</taxon>
        <taxon>Oomycota</taxon>
        <taxon>Peronosporomycetes</taxon>
        <taxon>Peronosporales</taxon>
        <taxon>Peronosporaceae</taxon>
        <taxon>Phytophthora</taxon>
    </lineage>
</organism>
<dbReference type="Proteomes" id="UP000002640">
    <property type="component" value="Unassembled WGS sequence"/>
</dbReference>
<reference evidence="2 3" key="1">
    <citation type="journal article" date="2006" name="Science">
        <title>Phytophthora genome sequences uncover evolutionary origins and mechanisms of pathogenesis.</title>
        <authorList>
            <person name="Tyler B.M."/>
            <person name="Tripathy S."/>
            <person name="Zhang X."/>
            <person name="Dehal P."/>
            <person name="Jiang R.H."/>
            <person name="Aerts A."/>
            <person name="Arredondo F.D."/>
            <person name="Baxter L."/>
            <person name="Bensasson D."/>
            <person name="Beynon J.L."/>
            <person name="Chapman J."/>
            <person name="Damasceno C.M."/>
            <person name="Dorrance A.E."/>
            <person name="Dou D."/>
            <person name="Dickerman A.W."/>
            <person name="Dubchak I.L."/>
            <person name="Garbelotto M."/>
            <person name="Gijzen M."/>
            <person name="Gordon S.G."/>
            <person name="Govers F."/>
            <person name="Grunwald N.J."/>
            <person name="Huang W."/>
            <person name="Ivors K.L."/>
            <person name="Jones R.W."/>
            <person name="Kamoun S."/>
            <person name="Krampis K."/>
            <person name="Lamour K.H."/>
            <person name="Lee M.K."/>
            <person name="McDonald W.H."/>
            <person name="Medina M."/>
            <person name="Meijer H.J."/>
            <person name="Nordberg E.K."/>
            <person name="Maclean D.J."/>
            <person name="Ospina-Giraldo M.D."/>
            <person name="Morris P.F."/>
            <person name="Phuntumart V."/>
            <person name="Putnam N.H."/>
            <person name="Rash S."/>
            <person name="Rose J.K."/>
            <person name="Sakihama Y."/>
            <person name="Salamov A.A."/>
            <person name="Savidor A."/>
            <person name="Scheuring C.F."/>
            <person name="Smith B.M."/>
            <person name="Sobral B.W."/>
            <person name="Terry A."/>
            <person name="Torto-Alalibo T.A."/>
            <person name="Win J."/>
            <person name="Xu Z."/>
            <person name="Zhang H."/>
            <person name="Grigoriev I.V."/>
            <person name="Rokhsar D.S."/>
            <person name="Boore J.L."/>
        </authorList>
    </citation>
    <scope>NUCLEOTIDE SEQUENCE [LARGE SCALE GENOMIC DNA]</scope>
    <source>
        <strain evidence="2 3">P6497</strain>
    </source>
</reference>
<dbReference type="AlphaFoldDB" id="G4ZKY1"/>
<gene>
    <name evidence="2" type="ORF">PHYSODRAFT_301677</name>
</gene>
<dbReference type="GeneID" id="20642056"/>
<dbReference type="KEGG" id="psoj:PHYSODRAFT_301677"/>
<feature type="transmembrane region" description="Helical" evidence="1">
    <location>
        <begin position="165"/>
        <end position="183"/>
    </location>
</feature>
<keyword evidence="1" id="KW-0472">Membrane</keyword>
<keyword evidence="1" id="KW-0812">Transmembrane</keyword>
<dbReference type="OMA" id="EDNQART"/>
<dbReference type="RefSeq" id="XP_009528648.1">
    <property type="nucleotide sequence ID" value="XM_009530353.1"/>
</dbReference>
<proteinExistence type="predicted"/>
<protein>
    <submittedName>
        <fullName evidence="2">Uncharacterized protein</fullName>
    </submittedName>
</protein>
<dbReference type="EMBL" id="JH159155">
    <property type="protein sequence ID" value="EGZ14899.1"/>
    <property type="molecule type" value="Genomic_DNA"/>
</dbReference>
<feature type="transmembrane region" description="Helical" evidence="1">
    <location>
        <begin position="124"/>
        <end position="145"/>
    </location>
</feature>
<name>G4ZKY1_PHYSP</name>
<evidence type="ECO:0000256" key="1">
    <source>
        <dbReference type="SAM" id="Phobius"/>
    </source>
</evidence>
<evidence type="ECO:0000313" key="3">
    <source>
        <dbReference type="Proteomes" id="UP000002640"/>
    </source>
</evidence>
<keyword evidence="3" id="KW-1185">Reference proteome</keyword>
<dbReference type="InParanoid" id="G4ZKY1"/>